<evidence type="ECO:0000313" key="10">
    <source>
        <dbReference type="EMBL" id="KAG8226718.1"/>
    </source>
</evidence>
<organism evidence="10 11">
    <name type="scientific">Ladona fulva</name>
    <name type="common">Scarce chaser dragonfly</name>
    <name type="synonym">Libellula fulva</name>
    <dbReference type="NCBI Taxonomy" id="123851"/>
    <lineage>
        <taxon>Eukaryota</taxon>
        <taxon>Metazoa</taxon>
        <taxon>Ecdysozoa</taxon>
        <taxon>Arthropoda</taxon>
        <taxon>Hexapoda</taxon>
        <taxon>Insecta</taxon>
        <taxon>Pterygota</taxon>
        <taxon>Palaeoptera</taxon>
        <taxon>Odonata</taxon>
        <taxon>Epiprocta</taxon>
        <taxon>Anisoptera</taxon>
        <taxon>Libelluloidea</taxon>
        <taxon>Libellulidae</taxon>
        <taxon>Ladona</taxon>
    </lineage>
</organism>
<dbReference type="GO" id="GO:0060560">
    <property type="term" value="P:developmental growth involved in morphogenesis"/>
    <property type="evidence" value="ECO:0007669"/>
    <property type="project" value="UniProtKB-ARBA"/>
</dbReference>
<evidence type="ECO:0000313" key="11">
    <source>
        <dbReference type="Proteomes" id="UP000792457"/>
    </source>
</evidence>
<comment type="function">
    <text evidence="9">Ligand for members of the frizzled family of seven transmembrane receptors.</text>
</comment>
<dbReference type="GO" id="GO:0005109">
    <property type="term" value="F:frizzled binding"/>
    <property type="evidence" value="ECO:0007669"/>
    <property type="project" value="TreeGrafter"/>
</dbReference>
<evidence type="ECO:0000256" key="9">
    <source>
        <dbReference type="RuleBase" id="RU003500"/>
    </source>
</evidence>
<keyword evidence="7" id="KW-1015">Disulfide bond</keyword>
<keyword evidence="8" id="KW-0449">Lipoprotein</keyword>
<evidence type="ECO:0000256" key="2">
    <source>
        <dbReference type="ARBA" id="ARBA00005683"/>
    </source>
</evidence>
<dbReference type="GO" id="GO:0005125">
    <property type="term" value="F:cytokine activity"/>
    <property type="evidence" value="ECO:0007669"/>
    <property type="project" value="TreeGrafter"/>
</dbReference>
<dbReference type="OrthoDB" id="5945655at2759"/>
<dbReference type="SMART" id="SM00097">
    <property type="entry name" value="WNT1"/>
    <property type="match status" value="1"/>
</dbReference>
<evidence type="ECO:0000256" key="3">
    <source>
        <dbReference type="ARBA" id="ARBA00022473"/>
    </source>
</evidence>
<dbReference type="PANTHER" id="PTHR12027">
    <property type="entry name" value="WNT RELATED"/>
    <property type="match status" value="1"/>
</dbReference>
<keyword evidence="4" id="KW-0964">Secreted</keyword>
<evidence type="ECO:0000256" key="1">
    <source>
        <dbReference type="ARBA" id="ARBA00004498"/>
    </source>
</evidence>
<proteinExistence type="inferred from homology"/>
<accession>A0A8K0K2D7</accession>
<dbReference type="GO" id="GO:0060070">
    <property type="term" value="P:canonical Wnt signaling pathway"/>
    <property type="evidence" value="ECO:0007669"/>
    <property type="project" value="TreeGrafter"/>
</dbReference>
<keyword evidence="11" id="KW-1185">Reference proteome</keyword>
<evidence type="ECO:0000256" key="7">
    <source>
        <dbReference type="ARBA" id="ARBA00023157"/>
    </source>
</evidence>
<dbReference type="PANTHER" id="PTHR12027:SF70">
    <property type="entry name" value="PROTEIN WNT-16"/>
    <property type="match status" value="1"/>
</dbReference>
<comment type="similarity">
    <text evidence="2 9">Belongs to the Wnt family.</text>
</comment>
<comment type="caution">
    <text evidence="10">The sequence shown here is derived from an EMBL/GenBank/DDBJ whole genome shotgun (WGS) entry which is preliminary data.</text>
</comment>
<gene>
    <name evidence="10" type="ORF">J437_LFUL005535</name>
</gene>
<keyword evidence="6 9" id="KW-0879">Wnt signaling pathway</keyword>
<keyword evidence="3 9" id="KW-0217">Developmental protein</keyword>
<keyword evidence="5" id="KW-0272">Extracellular matrix</keyword>
<sequence>MAPLKKRLRWHLGTRIKYIPLVASKNKKRLRRISKNKKRLPVNKGDLVHIHKSPNYCVEDSQKGIPGTSGRICNKTSNGPDSCDLLCCGRGYNTQVMKHVERCHCKFIWCCYVKCKTCETQIDRHTCNVAEAYEISHRQRWSSVDVEVSHTS</sequence>
<protein>
    <recommendedName>
        <fullName evidence="9">Protein Wnt</fullName>
    </recommendedName>
</protein>
<name>A0A8K0K2D7_LADFU</name>
<dbReference type="GO" id="GO:0005615">
    <property type="term" value="C:extracellular space"/>
    <property type="evidence" value="ECO:0007669"/>
    <property type="project" value="TreeGrafter"/>
</dbReference>
<dbReference type="Proteomes" id="UP000792457">
    <property type="component" value="Unassembled WGS sequence"/>
</dbReference>
<dbReference type="GO" id="GO:0007517">
    <property type="term" value="P:muscle organ development"/>
    <property type="evidence" value="ECO:0007669"/>
    <property type="project" value="UniProtKB-ARBA"/>
</dbReference>
<evidence type="ECO:0000256" key="4">
    <source>
        <dbReference type="ARBA" id="ARBA00022525"/>
    </source>
</evidence>
<comment type="subcellular location">
    <subcellularLocation>
        <location evidence="1 9">Secreted</location>
        <location evidence="1 9">Extracellular space</location>
        <location evidence="1 9">Extracellular matrix</location>
    </subcellularLocation>
</comment>
<evidence type="ECO:0000256" key="8">
    <source>
        <dbReference type="ARBA" id="ARBA00023288"/>
    </source>
</evidence>
<dbReference type="GO" id="GO:0000902">
    <property type="term" value="P:cell morphogenesis"/>
    <property type="evidence" value="ECO:0007669"/>
    <property type="project" value="UniProtKB-ARBA"/>
</dbReference>
<dbReference type="Pfam" id="PF00110">
    <property type="entry name" value="wnt"/>
    <property type="match status" value="1"/>
</dbReference>
<evidence type="ECO:0000256" key="5">
    <source>
        <dbReference type="ARBA" id="ARBA00022530"/>
    </source>
</evidence>
<evidence type="ECO:0000256" key="6">
    <source>
        <dbReference type="ARBA" id="ARBA00022687"/>
    </source>
</evidence>
<dbReference type="InterPro" id="IPR005817">
    <property type="entry name" value="Wnt"/>
</dbReference>
<reference evidence="10" key="2">
    <citation type="submission" date="2017-10" db="EMBL/GenBank/DDBJ databases">
        <title>Ladona fulva Genome sequencing and assembly.</title>
        <authorList>
            <person name="Murali S."/>
            <person name="Richards S."/>
            <person name="Bandaranaike D."/>
            <person name="Bellair M."/>
            <person name="Blankenburg K."/>
            <person name="Chao H."/>
            <person name="Dinh H."/>
            <person name="Doddapaneni H."/>
            <person name="Dugan-Rocha S."/>
            <person name="Elkadiri S."/>
            <person name="Gnanaolivu R."/>
            <person name="Hernandez B."/>
            <person name="Skinner E."/>
            <person name="Javaid M."/>
            <person name="Lee S."/>
            <person name="Li M."/>
            <person name="Ming W."/>
            <person name="Munidasa M."/>
            <person name="Muniz J."/>
            <person name="Nguyen L."/>
            <person name="Hughes D."/>
            <person name="Osuji N."/>
            <person name="Pu L.-L."/>
            <person name="Puazo M."/>
            <person name="Qu C."/>
            <person name="Quiroz J."/>
            <person name="Raj R."/>
            <person name="Weissenberger G."/>
            <person name="Xin Y."/>
            <person name="Zou X."/>
            <person name="Han Y."/>
            <person name="Worley K."/>
            <person name="Muzny D."/>
            <person name="Gibbs R."/>
        </authorList>
    </citation>
    <scope>NUCLEOTIDE SEQUENCE</scope>
    <source>
        <strain evidence="10">Sampled in the wild</strain>
    </source>
</reference>
<reference evidence="10" key="1">
    <citation type="submission" date="2013-04" db="EMBL/GenBank/DDBJ databases">
        <authorList>
            <person name="Qu J."/>
            <person name="Murali S.C."/>
            <person name="Bandaranaike D."/>
            <person name="Bellair M."/>
            <person name="Blankenburg K."/>
            <person name="Chao H."/>
            <person name="Dinh H."/>
            <person name="Doddapaneni H."/>
            <person name="Downs B."/>
            <person name="Dugan-Rocha S."/>
            <person name="Elkadiri S."/>
            <person name="Gnanaolivu R.D."/>
            <person name="Hernandez B."/>
            <person name="Javaid M."/>
            <person name="Jayaseelan J.C."/>
            <person name="Lee S."/>
            <person name="Li M."/>
            <person name="Ming W."/>
            <person name="Munidasa M."/>
            <person name="Muniz J."/>
            <person name="Nguyen L."/>
            <person name="Ongeri F."/>
            <person name="Osuji N."/>
            <person name="Pu L.-L."/>
            <person name="Puazo M."/>
            <person name="Qu C."/>
            <person name="Quiroz J."/>
            <person name="Raj R."/>
            <person name="Weissenberger G."/>
            <person name="Xin Y."/>
            <person name="Zou X."/>
            <person name="Han Y."/>
            <person name="Richards S."/>
            <person name="Worley K."/>
            <person name="Muzny D."/>
            <person name="Gibbs R."/>
        </authorList>
    </citation>
    <scope>NUCLEOTIDE SEQUENCE</scope>
    <source>
        <strain evidence="10">Sampled in the wild</strain>
    </source>
</reference>
<dbReference type="AlphaFoldDB" id="A0A8K0K2D7"/>
<dbReference type="FunFam" id="3.30.2460.20:FF:000001">
    <property type="entry name" value="Wnt homolog"/>
    <property type="match status" value="1"/>
</dbReference>
<dbReference type="GO" id="GO:0030182">
    <property type="term" value="P:neuron differentiation"/>
    <property type="evidence" value="ECO:0007669"/>
    <property type="project" value="TreeGrafter"/>
</dbReference>
<dbReference type="Gene3D" id="3.30.2460.20">
    <property type="match status" value="1"/>
</dbReference>
<dbReference type="GO" id="GO:0045165">
    <property type="term" value="P:cell fate commitment"/>
    <property type="evidence" value="ECO:0007669"/>
    <property type="project" value="TreeGrafter"/>
</dbReference>
<dbReference type="InterPro" id="IPR043158">
    <property type="entry name" value="Wnt_C"/>
</dbReference>
<dbReference type="EMBL" id="KZ308293">
    <property type="protein sequence ID" value="KAG8226718.1"/>
    <property type="molecule type" value="Genomic_DNA"/>
</dbReference>